<comment type="caution">
    <text evidence="1">The sequence shown here is derived from an EMBL/GenBank/DDBJ whole genome shotgun (WGS) entry which is preliminary data.</text>
</comment>
<dbReference type="EMBL" id="CACRXK020004393">
    <property type="protein sequence ID" value="CAB4002577.1"/>
    <property type="molecule type" value="Genomic_DNA"/>
</dbReference>
<dbReference type="Proteomes" id="UP001152795">
    <property type="component" value="Unassembled WGS sequence"/>
</dbReference>
<organism evidence="1 2">
    <name type="scientific">Paramuricea clavata</name>
    <name type="common">Red gorgonian</name>
    <name type="synonym">Violescent sea-whip</name>
    <dbReference type="NCBI Taxonomy" id="317549"/>
    <lineage>
        <taxon>Eukaryota</taxon>
        <taxon>Metazoa</taxon>
        <taxon>Cnidaria</taxon>
        <taxon>Anthozoa</taxon>
        <taxon>Octocorallia</taxon>
        <taxon>Malacalcyonacea</taxon>
        <taxon>Plexauridae</taxon>
        <taxon>Paramuricea</taxon>
    </lineage>
</organism>
<dbReference type="PANTHER" id="PTHR33206">
    <property type="entry name" value="PROTEIN CBG10425"/>
    <property type="match status" value="1"/>
</dbReference>
<reference evidence="1" key="1">
    <citation type="submission" date="2020-04" db="EMBL/GenBank/DDBJ databases">
        <authorList>
            <person name="Alioto T."/>
            <person name="Alioto T."/>
            <person name="Gomez Garrido J."/>
        </authorList>
    </citation>
    <scope>NUCLEOTIDE SEQUENCE</scope>
    <source>
        <strain evidence="1">A484AB</strain>
    </source>
</reference>
<proteinExistence type="predicted"/>
<dbReference type="OrthoDB" id="6153129at2759"/>
<protein>
    <submittedName>
        <fullName evidence="1">Uncharacterized protein</fullName>
    </submittedName>
</protein>
<sequence length="159" mass="17896">MDTDSAYLAISAESIDDIIKPEMQDEYESDKCDWFPRTDTVGYANYDKGTPGLFKVEWEGSGIVSLCSKTYYCFVFFWGGGGGKDKYSCKGVNKKNNVINKDKYLDVLLSKRSGSGVNRGFRVLNNTMCSYVQVKNAFSYFYPKRKVLEDGASTIPLDI</sequence>
<gene>
    <name evidence="1" type="ORF">PACLA_8A005975</name>
</gene>
<name>A0A6S7HGK5_PARCT</name>
<dbReference type="PANTHER" id="PTHR33206:SF1">
    <property type="entry name" value="DNA-DIRECTED DNA POLYMERASE"/>
    <property type="match status" value="1"/>
</dbReference>
<accession>A0A6S7HGK5</accession>
<keyword evidence="2" id="KW-1185">Reference proteome</keyword>
<evidence type="ECO:0000313" key="1">
    <source>
        <dbReference type="EMBL" id="CAB4002577.1"/>
    </source>
</evidence>
<dbReference type="AlphaFoldDB" id="A0A6S7HGK5"/>
<evidence type="ECO:0000313" key="2">
    <source>
        <dbReference type="Proteomes" id="UP001152795"/>
    </source>
</evidence>